<dbReference type="InterPro" id="IPR011993">
    <property type="entry name" value="PH-like_dom_sf"/>
</dbReference>
<dbReference type="PANTHER" id="PTHR12673">
    <property type="entry name" value="FACIOGENITAL DYSPLASIA PROTEIN"/>
    <property type="match status" value="1"/>
</dbReference>
<dbReference type="InterPro" id="IPR035899">
    <property type="entry name" value="DBL_dom_sf"/>
</dbReference>
<dbReference type="InterPro" id="IPR000219">
    <property type="entry name" value="DH_dom"/>
</dbReference>
<sequence>MDKKRAAPDDVEMNPTKKLKQEDKKEEKDTEKEKEKEKDKDKEKEKDKDKEKDRIKERNKSVVDKVLSQSQSVDFKKTSSLSQLKSKDPQVVDDDHDSSSSDEENNTNTNKLVVRFPNSSIGTIIWAPEKILLEVTKKMASSRGYEEVFTAEDFKGNPLDLEKSLGELAVYDIRLKFEEAPGAEKEDQADKEDPAEKEEATGEKEEDQNKKKTKRKPSKKLITLSSSGTVDKKKALSTKATKAKFQLEVMEAVPDETRSRINYRESVLFNPNPKAQPTNMDLLPENIRKQMAAIEKRKQAVPPPLDAPVLQRNVIDKLKSKIFNRLNVAFELLDKEQDYLRYLCVLLHTFKKPMFDVKEKLNITEEQVHIAFGNLEALIPLHHELLDALLLKFENWSDTQTLGDVFSDWLVFVTDPYKIYAINYHDCLTVWEDIRDKPGVKHFLESTYAKTTTSAGQLDIGAFLIKPIQRITRDYTMIFERLEKYTPPTHPDAKMLGKVMQQLKFITTEVNGATRDPQDLKYFGSTEEVYSPRSMGGYIYKKGANVRNWKYRFMKIELETRELVYYKNDNKKEKKGSIPLSLIKDVKPAIYKDKGGTERKNLFIIVTGDRTFYIQPHNQVQRLRWIEAIDFYRKEVGPLQI</sequence>
<evidence type="ECO:0008006" key="5">
    <source>
        <dbReference type="Google" id="ProtNLM"/>
    </source>
</evidence>
<accession>A0A6B2KZH1</accession>
<dbReference type="EMBL" id="GIBP01001195">
    <property type="protein sequence ID" value="NDV30164.1"/>
    <property type="molecule type" value="Transcribed_RNA"/>
</dbReference>
<dbReference type="InterPro" id="IPR051092">
    <property type="entry name" value="FYVE_RhoGEF_PH"/>
</dbReference>
<dbReference type="Pfam" id="PF00621">
    <property type="entry name" value="RhoGEF"/>
    <property type="match status" value="1"/>
</dbReference>
<dbReference type="AlphaFoldDB" id="A0A6B2KZH1"/>
<reference evidence="4" key="1">
    <citation type="journal article" date="2020" name="J. Eukaryot. Microbiol.">
        <title>De novo Sequencing, Assembly and Annotation of the Transcriptome for the Free-Living Testate Amoeba Arcella intermedia.</title>
        <authorList>
            <person name="Ribeiro G.M."/>
            <person name="Porfirio-Sousa A.L."/>
            <person name="Maurer-Alcala X.X."/>
            <person name="Katz L.A."/>
            <person name="Lahr D.J.G."/>
        </authorList>
    </citation>
    <scope>NUCLEOTIDE SEQUENCE</scope>
</reference>
<dbReference type="PROSITE" id="PS50003">
    <property type="entry name" value="PH_DOMAIN"/>
    <property type="match status" value="1"/>
</dbReference>
<dbReference type="GO" id="GO:0005737">
    <property type="term" value="C:cytoplasm"/>
    <property type="evidence" value="ECO:0007669"/>
    <property type="project" value="TreeGrafter"/>
</dbReference>
<name>A0A6B2KZH1_9EUKA</name>
<dbReference type="GO" id="GO:0005547">
    <property type="term" value="F:phosphatidylinositol-3,4,5-trisphosphate binding"/>
    <property type="evidence" value="ECO:0007669"/>
    <property type="project" value="UniProtKB-ARBA"/>
</dbReference>
<dbReference type="SUPFAM" id="SSF50729">
    <property type="entry name" value="PH domain-like"/>
    <property type="match status" value="1"/>
</dbReference>
<dbReference type="Pfam" id="PF00169">
    <property type="entry name" value="PH"/>
    <property type="match status" value="1"/>
</dbReference>
<evidence type="ECO:0000259" key="3">
    <source>
        <dbReference type="PROSITE" id="PS50010"/>
    </source>
</evidence>
<feature type="compositionally biased region" description="Basic and acidic residues" evidence="1">
    <location>
        <begin position="19"/>
        <end position="63"/>
    </location>
</feature>
<dbReference type="SMART" id="SM00233">
    <property type="entry name" value="PH"/>
    <property type="match status" value="1"/>
</dbReference>
<feature type="domain" description="DH" evidence="3">
    <location>
        <begin position="324"/>
        <end position="513"/>
    </location>
</feature>
<dbReference type="SMART" id="SM00325">
    <property type="entry name" value="RhoGEF"/>
    <property type="match status" value="1"/>
</dbReference>
<evidence type="ECO:0000259" key="2">
    <source>
        <dbReference type="PROSITE" id="PS50003"/>
    </source>
</evidence>
<evidence type="ECO:0000313" key="4">
    <source>
        <dbReference type="EMBL" id="NDV30164.1"/>
    </source>
</evidence>
<feature type="domain" description="PH" evidence="2">
    <location>
        <begin position="532"/>
        <end position="634"/>
    </location>
</feature>
<organism evidence="4">
    <name type="scientific">Arcella intermedia</name>
    <dbReference type="NCBI Taxonomy" id="1963864"/>
    <lineage>
        <taxon>Eukaryota</taxon>
        <taxon>Amoebozoa</taxon>
        <taxon>Tubulinea</taxon>
        <taxon>Elardia</taxon>
        <taxon>Arcellinida</taxon>
        <taxon>Sphaerothecina</taxon>
        <taxon>Arcellidae</taxon>
        <taxon>Arcella</taxon>
    </lineage>
</organism>
<feature type="compositionally biased region" description="Acidic residues" evidence="1">
    <location>
        <begin position="91"/>
        <end position="105"/>
    </location>
</feature>
<feature type="compositionally biased region" description="Basic and acidic residues" evidence="1">
    <location>
        <begin position="181"/>
        <end position="210"/>
    </location>
</feature>
<dbReference type="FunFam" id="2.30.29.30:FF:000286">
    <property type="entry name" value="PH-protein kinase domain containing protein"/>
    <property type="match status" value="1"/>
</dbReference>
<dbReference type="GO" id="GO:0005085">
    <property type="term" value="F:guanyl-nucleotide exchange factor activity"/>
    <property type="evidence" value="ECO:0007669"/>
    <property type="project" value="InterPro"/>
</dbReference>
<dbReference type="Gene3D" id="1.20.900.10">
    <property type="entry name" value="Dbl homology (DH) domain"/>
    <property type="match status" value="1"/>
</dbReference>
<dbReference type="InterPro" id="IPR001849">
    <property type="entry name" value="PH_domain"/>
</dbReference>
<feature type="region of interest" description="Disordered" evidence="1">
    <location>
        <begin position="1"/>
        <end position="112"/>
    </location>
</feature>
<dbReference type="PANTHER" id="PTHR12673:SF159">
    <property type="entry name" value="LD03170P"/>
    <property type="match status" value="1"/>
</dbReference>
<dbReference type="SUPFAM" id="SSF48065">
    <property type="entry name" value="DBL homology domain (DH-domain)"/>
    <property type="match status" value="1"/>
</dbReference>
<protein>
    <recommendedName>
        <fullName evidence="5">DH domain-containing protein</fullName>
    </recommendedName>
</protein>
<proteinExistence type="predicted"/>
<dbReference type="PROSITE" id="PS50010">
    <property type="entry name" value="DH_2"/>
    <property type="match status" value="1"/>
</dbReference>
<dbReference type="CDD" id="cd00160">
    <property type="entry name" value="RhoGEF"/>
    <property type="match status" value="1"/>
</dbReference>
<evidence type="ECO:0000256" key="1">
    <source>
        <dbReference type="SAM" id="MobiDB-lite"/>
    </source>
</evidence>
<dbReference type="Gene3D" id="2.30.29.30">
    <property type="entry name" value="Pleckstrin-homology domain (PH domain)/Phosphotyrosine-binding domain (PTB)"/>
    <property type="match status" value="1"/>
</dbReference>
<feature type="region of interest" description="Disordered" evidence="1">
    <location>
        <begin position="181"/>
        <end position="226"/>
    </location>
</feature>